<dbReference type="SUPFAM" id="SSF56112">
    <property type="entry name" value="Protein kinase-like (PK-like)"/>
    <property type="match status" value="1"/>
</dbReference>
<keyword evidence="1" id="KW-0067">ATP-binding</keyword>
<evidence type="ECO:0000259" key="3">
    <source>
        <dbReference type="PROSITE" id="PS50011"/>
    </source>
</evidence>
<dbReference type="Gene3D" id="1.10.510.10">
    <property type="entry name" value="Transferase(Phosphotransferase) domain 1"/>
    <property type="match status" value="1"/>
</dbReference>
<feature type="domain" description="Protein kinase" evidence="3">
    <location>
        <begin position="99"/>
        <end position="399"/>
    </location>
</feature>
<dbReference type="GO" id="GO:0004674">
    <property type="term" value="F:protein serine/threonine kinase activity"/>
    <property type="evidence" value="ECO:0007669"/>
    <property type="project" value="TreeGrafter"/>
</dbReference>
<feature type="compositionally biased region" description="Low complexity" evidence="2">
    <location>
        <begin position="24"/>
        <end position="33"/>
    </location>
</feature>
<feature type="compositionally biased region" description="Basic and acidic residues" evidence="2">
    <location>
        <begin position="433"/>
        <end position="445"/>
    </location>
</feature>
<feature type="region of interest" description="Disordered" evidence="2">
    <location>
        <begin position="403"/>
        <end position="495"/>
    </location>
</feature>
<feature type="binding site" evidence="1">
    <location>
        <position position="131"/>
    </location>
    <ligand>
        <name>ATP</name>
        <dbReference type="ChEBI" id="CHEBI:30616"/>
    </ligand>
</feature>
<feature type="region of interest" description="Disordered" evidence="2">
    <location>
        <begin position="513"/>
        <end position="533"/>
    </location>
</feature>
<dbReference type="Gene3D" id="3.30.200.20">
    <property type="entry name" value="Phosphorylase Kinase, domain 1"/>
    <property type="match status" value="1"/>
</dbReference>
<dbReference type="InterPro" id="IPR011009">
    <property type="entry name" value="Kinase-like_dom_sf"/>
</dbReference>
<keyword evidence="1" id="KW-0547">Nucleotide-binding</keyword>
<proteinExistence type="predicted"/>
<dbReference type="AlphaFoldDB" id="A0A7S1VBV4"/>
<dbReference type="Pfam" id="PF07714">
    <property type="entry name" value="PK_Tyr_Ser-Thr"/>
    <property type="match status" value="1"/>
</dbReference>
<dbReference type="EMBL" id="HBGK01035915">
    <property type="protein sequence ID" value="CAD9294629.1"/>
    <property type="molecule type" value="Transcribed_RNA"/>
</dbReference>
<dbReference type="InterPro" id="IPR017441">
    <property type="entry name" value="Protein_kinase_ATP_BS"/>
</dbReference>
<dbReference type="InterPro" id="IPR051681">
    <property type="entry name" value="Ser/Thr_Kinases-Pseudokinases"/>
</dbReference>
<evidence type="ECO:0000313" key="4">
    <source>
        <dbReference type="EMBL" id="CAD9294629.1"/>
    </source>
</evidence>
<feature type="region of interest" description="Disordered" evidence="2">
    <location>
        <begin position="1"/>
        <end position="62"/>
    </location>
</feature>
<dbReference type="GO" id="GO:0005524">
    <property type="term" value="F:ATP binding"/>
    <property type="evidence" value="ECO:0007669"/>
    <property type="project" value="UniProtKB-UniRule"/>
</dbReference>
<organism evidence="4">
    <name type="scientific">Grammatophora oceanica</name>
    <dbReference type="NCBI Taxonomy" id="210454"/>
    <lineage>
        <taxon>Eukaryota</taxon>
        <taxon>Sar</taxon>
        <taxon>Stramenopiles</taxon>
        <taxon>Ochrophyta</taxon>
        <taxon>Bacillariophyta</taxon>
        <taxon>Fragilariophyceae</taxon>
        <taxon>Fragilariophycidae</taxon>
        <taxon>Rhabdonematales</taxon>
        <taxon>Grammatophoraceae</taxon>
        <taxon>Grammatophora</taxon>
    </lineage>
</organism>
<dbReference type="InterPro" id="IPR000719">
    <property type="entry name" value="Prot_kinase_dom"/>
</dbReference>
<dbReference type="PROSITE" id="PS00107">
    <property type="entry name" value="PROTEIN_KINASE_ATP"/>
    <property type="match status" value="1"/>
</dbReference>
<dbReference type="SMART" id="SM00220">
    <property type="entry name" value="S_TKc"/>
    <property type="match status" value="1"/>
</dbReference>
<dbReference type="InterPro" id="IPR001245">
    <property type="entry name" value="Ser-Thr/Tyr_kinase_cat_dom"/>
</dbReference>
<evidence type="ECO:0000256" key="2">
    <source>
        <dbReference type="SAM" id="MobiDB-lite"/>
    </source>
</evidence>
<dbReference type="PROSITE" id="PS50011">
    <property type="entry name" value="PROTEIN_KINASE_DOM"/>
    <property type="match status" value="1"/>
</dbReference>
<protein>
    <recommendedName>
        <fullName evidence="3">Protein kinase domain-containing protein</fullName>
    </recommendedName>
</protein>
<feature type="compositionally biased region" description="Polar residues" evidence="2">
    <location>
        <begin position="454"/>
        <end position="472"/>
    </location>
</feature>
<name>A0A7S1VBV4_9STRA</name>
<reference evidence="4" key="1">
    <citation type="submission" date="2021-01" db="EMBL/GenBank/DDBJ databases">
        <authorList>
            <person name="Corre E."/>
            <person name="Pelletier E."/>
            <person name="Niang G."/>
            <person name="Scheremetjew M."/>
            <person name="Finn R."/>
            <person name="Kale V."/>
            <person name="Holt S."/>
            <person name="Cochrane G."/>
            <person name="Meng A."/>
            <person name="Brown T."/>
            <person name="Cohen L."/>
        </authorList>
    </citation>
    <scope>NUCLEOTIDE SEQUENCE</scope>
    <source>
        <strain evidence="4">CCMP 410</strain>
    </source>
</reference>
<dbReference type="PANTHER" id="PTHR44329">
    <property type="entry name" value="SERINE/THREONINE-PROTEIN KINASE TNNI3K-RELATED"/>
    <property type="match status" value="1"/>
</dbReference>
<evidence type="ECO:0000256" key="1">
    <source>
        <dbReference type="PROSITE-ProRule" id="PRU10141"/>
    </source>
</evidence>
<feature type="compositionally biased region" description="Basic and acidic residues" evidence="2">
    <location>
        <begin position="34"/>
        <end position="44"/>
    </location>
</feature>
<gene>
    <name evidence="4" type="ORF">GOCE00092_LOCUS18612</name>
</gene>
<accession>A0A7S1VBV4</accession>
<sequence length="621" mass="69128">MVATTDKKVKRRNDAALMQRRTTTKSTTTTSESSFDKEPGDHHVTSPLNNSEPPTPPPSDNDCLANQAARKVQETLQKDSALFEEVPDIPHLSSDEVKIHPTKILGQGGFGILREGELRANSTTTTKLAIKQVRPVLAMKKPTVFANGAADLVTEGEILGRLDHPNIIRLYGVSNNLDFSHPEDASNSYFIALEPLQDGTLGKRMLEWQEEIAPTNKGGRKAPPLKQQLQLLKKRLGVALQIAKAIQYLHGKNILYRDLKSENVGFSTEPDGGTVKLFDFGLAKEIKKSELQKDKYNLTGNTGSRRYMAPEVAKGWAYNHRVDVYSFAILLWEIAACQRAFPTYTAEEFTTRVHQGEERPALTDWWPVELQWIIKKSWSFFANSRPDMDVVVETLEEVLEDMEKDEGVGRPTLASGANHSGGGGSSLRRFLRHTTDTFRHSKEGRPPVVKPSSHRPTTATTTKQQLPKQSHPSHLPPRSKTTGGHGHRRNGSGNLGAAGLFGFGLFAKHYAATTQQQGHPQSPPPTLQPPQQMIRSHPSSMIRKQPVVFRYSYIQAHHATTIPSSIADEKENAPVCVPRPQRSRRAVKNVYQSAIILMCVFTNMVHIAKPNSRTNECKCYK</sequence>